<dbReference type="SMART" id="SM00347">
    <property type="entry name" value="HTH_MARR"/>
    <property type="match status" value="1"/>
</dbReference>
<sequence length="129" mass="13959">MLNDLQRSRHGIAASQFEFLLHLRGHPGARVADLAEFFAIGVGATSKGIDRLEGRGWVRRIPNPADRRSSLLELTDAGRALVDDAETTFAAITELIQAALEPAQFDAAADALRTLRTALERDKIGNPVG</sequence>
<comment type="caution">
    <text evidence="2">The sequence shown here is derived from an EMBL/GenBank/DDBJ whole genome shotgun (WGS) entry which is preliminary data.</text>
</comment>
<dbReference type="InterPro" id="IPR036388">
    <property type="entry name" value="WH-like_DNA-bd_sf"/>
</dbReference>
<keyword evidence="2" id="KW-0238">DNA-binding</keyword>
<dbReference type="Gene3D" id="1.10.10.10">
    <property type="entry name" value="Winged helix-like DNA-binding domain superfamily/Winged helix DNA-binding domain"/>
    <property type="match status" value="1"/>
</dbReference>
<dbReference type="PANTHER" id="PTHR33164">
    <property type="entry name" value="TRANSCRIPTIONAL REGULATOR, MARR FAMILY"/>
    <property type="match status" value="1"/>
</dbReference>
<reference evidence="2 3" key="1">
    <citation type="submission" date="2021-01" db="EMBL/GenBank/DDBJ databases">
        <title>Sequencing the genomes of 1000 actinobacteria strains.</title>
        <authorList>
            <person name="Klenk H.-P."/>
        </authorList>
    </citation>
    <scope>NUCLEOTIDE SEQUENCE [LARGE SCALE GENOMIC DNA]</scope>
    <source>
        <strain evidence="2 3">DSM 100204</strain>
    </source>
</reference>
<proteinExistence type="predicted"/>
<dbReference type="InterPro" id="IPR000835">
    <property type="entry name" value="HTH_MarR-typ"/>
</dbReference>
<gene>
    <name evidence="2" type="ORF">JOD64_001968</name>
</gene>
<accession>A0ABS2LRD6</accession>
<feature type="domain" description="HTH marR-type" evidence="1">
    <location>
        <begin position="1"/>
        <end position="117"/>
    </location>
</feature>
<dbReference type="SUPFAM" id="SSF46785">
    <property type="entry name" value="Winged helix' DNA-binding domain"/>
    <property type="match status" value="1"/>
</dbReference>
<keyword evidence="3" id="KW-1185">Reference proteome</keyword>
<protein>
    <submittedName>
        <fullName evidence="2">DNA-binding MarR family transcriptional regulator</fullName>
    </submittedName>
</protein>
<organism evidence="2 3">
    <name type="scientific">Micromonospora luteifusca</name>
    <dbReference type="NCBI Taxonomy" id="709860"/>
    <lineage>
        <taxon>Bacteria</taxon>
        <taxon>Bacillati</taxon>
        <taxon>Actinomycetota</taxon>
        <taxon>Actinomycetes</taxon>
        <taxon>Micromonosporales</taxon>
        <taxon>Micromonosporaceae</taxon>
        <taxon>Micromonospora</taxon>
    </lineage>
</organism>
<evidence type="ECO:0000313" key="2">
    <source>
        <dbReference type="EMBL" id="MBM7490746.1"/>
    </source>
</evidence>
<dbReference type="PROSITE" id="PS50995">
    <property type="entry name" value="HTH_MARR_2"/>
    <property type="match status" value="1"/>
</dbReference>
<dbReference type="PANTHER" id="PTHR33164:SF43">
    <property type="entry name" value="HTH-TYPE TRANSCRIPTIONAL REPRESSOR YETL"/>
    <property type="match status" value="1"/>
</dbReference>
<dbReference type="Proteomes" id="UP000764837">
    <property type="component" value="Unassembled WGS sequence"/>
</dbReference>
<dbReference type="GO" id="GO:0003677">
    <property type="term" value="F:DNA binding"/>
    <property type="evidence" value="ECO:0007669"/>
    <property type="project" value="UniProtKB-KW"/>
</dbReference>
<dbReference type="EMBL" id="JAFBBP010000001">
    <property type="protein sequence ID" value="MBM7490746.1"/>
    <property type="molecule type" value="Genomic_DNA"/>
</dbReference>
<dbReference type="RefSeq" id="WP_204941944.1">
    <property type="nucleotide sequence ID" value="NZ_JAFBBP010000001.1"/>
</dbReference>
<dbReference type="PRINTS" id="PR00598">
    <property type="entry name" value="HTHMARR"/>
</dbReference>
<evidence type="ECO:0000259" key="1">
    <source>
        <dbReference type="PROSITE" id="PS50995"/>
    </source>
</evidence>
<dbReference type="InterPro" id="IPR039422">
    <property type="entry name" value="MarR/SlyA-like"/>
</dbReference>
<dbReference type="InterPro" id="IPR036390">
    <property type="entry name" value="WH_DNA-bd_sf"/>
</dbReference>
<evidence type="ECO:0000313" key="3">
    <source>
        <dbReference type="Proteomes" id="UP000764837"/>
    </source>
</evidence>
<name>A0ABS2LRD6_9ACTN</name>
<dbReference type="Pfam" id="PF01047">
    <property type="entry name" value="MarR"/>
    <property type="match status" value="1"/>
</dbReference>